<dbReference type="UniPathway" id="UPA00035">
    <property type="reaction ID" value="UER00042"/>
</dbReference>
<dbReference type="InterPro" id="IPR011060">
    <property type="entry name" value="RibuloseP-bd_barrel"/>
</dbReference>
<comment type="pathway">
    <text evidence="2 9">Amino-acid biosynthesis; L-tryptophan biosynthesis; L-tryptophan from chorismate: step 3/5.</text>
</comment>
<evidence type="ECO:0000256" key="7">
    <source>
        <dbReference type="ARBA" id="ARBA00023141"/>
    </source>
</evidence>
<evidence type="ECO:0000256" key="6">
    <source>
        <dbReference type="ARBA" id="ARBA00022822"/>
    </source>
</evidence>
<dbReference type="PANTHER" id="PTHR42894:SF1">
    <property type="entry name" value="N-(5'-PHOSPHORIBOSYL)ANTHRANILATE ISOMERASE"/>
    <property type="match status" value="1"/>
</dbReference>
<dbReference type="EC" id="5.3.1.24" evidence="3 9"/>
<keyword evidence="12" id="KW-1185">Reference proteome</keyword>
<evidence type="ECO:0000256" key="9">
    <source>
        <dbReference type="HAMAP-Rule" id="MF_00135"/>
    </source>
</evidence>
<comment type="similarity">
    <text evidence="9">Belongs to the TrpF family.</text>
</comment>
<comment type="catalytic activity">
    <reaction evidence="1 9">
        <text>N-(5-phospho-beta-D-ribosyl)anthranilate = 1-(2-carboxyphenylamino)-1-deoxy-D-ribulose 5-phosphate</text>
        <dbReference type="Rhea" id="RHEA:21540"/>
        <dbReference type="ChEBI" id="CHEBI:18277"/>
        <dbReference type="ChEBI" id="CHEBI:58613"/>
        <dbReference type="EC" id="5.3.1.24"/>
    </reaction>
</comment>
<name>A0A1U7NM17_9FIRM</name>
<evidence type="ECO:0000256" key="4">
    <source>
        <dbReference type="ARBA" id="ARBA00022272"/>
    </source>
</evidence>
<dbReference type="PANTHER" id="PTHR42894">
    <property type="entry name" value="N-(5'-PHOSPHORIBOSYL)ANTHRANILATE ISOMERASE"/>
    <property type="match status" value="1"/>
</dbReference>
<sequence>MKLKICGLKNETDIQAVNQAKIDMVGFVIDYPPSKRSIQKQEIKKLADKLDPSIMKVGVFVDAPLDTMLDLVQEGSIDAIQLHGQEQEDMIEQLKKQTTVPIIQAFQVDPKLSFDTVNASKADLVLLDAGKGEGKTFDWDQLQEVKRKFALAGGIDAHNIRQAMRYEPYMIDVSSGAEENGQKTAARIQELIQKMKGQPQ</sequence>
<evidence type="ECO:0000259" key="10">
    <source>
        <dbReference type="Pfam" id="PF00697"/>
    </source>
</evidence>
<organism evidence="11 12">
    <name type="scientific">Dubosiella newyorkensis</name>
    <dbReference type="NCBI Taxonomy" id="1862672"/>
    <lineage>
        <taxon>Bacteria</taxon>
        <taxon>Bacillati</taxon>
        <taxon>Bacillota</taxon>
        <taxon>Erysipelotrichia</taxon>
        <taxon>Erysipelotrichales</taxon>
        <taxon>Erysipelotrichaceae</taxon>
        <taxon>Dubosiella</taxon>
    </lineage>
</organism>
<dbReference type="Gene3D" id="3.20.20.70">
    <property type="entry name" value="Aldolase class I"/>
    <property type="match status" value="1"/>
</dbReference>
<dbReference type="GO" id="GO:0000162">
    <property type="term" value="P:L-tryptophan biosynthetic process"/>
    <property type="evidence" value="ECO:0007669"/>
    <property type="project" value="UniProtKB-UniRule"/>
</dbReference>
<dbReference type="RefSeq" id="WP_076341513.1">
    <property type="nucleotide sequence ID" value="NZ_CAMNTW010000041.1"/>
</dbReference>
<keyword evidence="6 9" id="KW-0822">Tryptophan biosynthesis</keyword>
<dbReference type="Pfam" id="PF00697">
    <property type="entry name" value="PRAI"/>
    <property type="match status" value="1"/>
</dbReference>
<dbReference type="GO" id="GO:0004640">
    <property type="term" value="F:phosphoribosylanthranilate isomerase activity"/>
    <property type="evidence" value="ECO:0007669"/>
    <property type="project" value="UniProtKB-UniRule"/>
</dbReference>
<evidence type="ECO:0000313" key="12">
    <source>
        <dbReference type="Proteomes" id="UP000186705"/>
    </source>
</evidence>
<comment type="caution">
    <text evidence="11">The sequence shown here is derived from an EMBL/GenBank/DDBJ whole genome shotgun (WGS) entry which is preliminary data.</text>
</comment>
<evidence type="ECO:0000256" key="3">
    <source>
        <dbReference type="ARBA" id="ARBA00012572"/>
    </source>
</evidence>
<dbReference type="Proteomes" id="UP000186705">
    <property type="component" value="Unassembled WGS sequence"/>
</dbReference>
<reference evidence="11 12" key="1">
    <citation type="submission" date="2016-11" db="EMBL/GenBank/DDBJ databases">
        <title>Description of two novel members of the family Erysipelotrichaceae: Ileibacterium lipovorans gen. nov., sp. nov. and Dubosiella newyorkensis, gen. nov., sp. nov.</title>
        <authorList>
            <person name="Cox L.M."/>
            <person name="Sohn J."/>
            <person name="Tyrrell K.L."/>
            <person name="Citron D.M."/>
            <person name="Lawson P.A."/>
            <person name="Patel N.B."/>
            <person name="Iizumi T."/>
            <person name="Perez-Perez G.I."/>
            <person name="Goldstein E.J."/>
            <person name="Blaser M.J."/>
        </authorList>
    </citation>
    <scope>NUCLEOTIDE SEQUENCE [LARGE SCALE GENOMIC DNA]</scope>
    <source>
        <strain evidence="11 12">NYU-BL-A4</strain>
    </source>
</reference>
<keyword evidence="7 9" id="KW-0057">Aromatic amino acid biosynthesis</keyword>
<dbReference type="InterPro" id="IPR001240">
    <property type="entry name" value="PRAI_dom"/>
</dbReference>
<dbReference type="CDD" id="cd00405">
    <property type="entry name" value="PRAI"/>
    <property type="match status" value="1"/>
</dbReference>
<dbReference type="SUPFAM" id="SSF51366">
    <property type="entry name" value="Ribulose-phoshate binding barrel"/>
    <property type="match status" value="1"/>
</dbReference>
<dbReference type="OrthoDB" id="9786954at2"/>
<gene>
    <name evidence="9" type="primary">trpF</name>
    <name evidence="11" type="ORF">BO225_06765</name>
</gene>
<evidence type="ECO:0000256" key="5">
    <source>
        <dbReference type="ARBA" id="ARBA00022605"/>
    </source>
</evidence>
<dbReference type="GeneID" id="78275644"/>
<keyword evidence="8 9" id="KW-0413">Isomerase</keyword>
<dbReference type="STRING" id="1862672.BO225_06765"/>
<proteinExistence type="inferred from homology"/>
<dbReference type="HAMAP" id="MF_00135">
    <property type="entry name" value="PRAI"/>
    <property type="match status" value="1"/>
</dbReference>
<protein>
    <recommendedName>
        <fullName evidence="4 9">N-(5'-phosphoribosyl)anthranilate isomerase</fullName>
        <shortName evidence="9">PRAI</shortName>
        <ecNumber evidence="3 9">5.3.1.24</ecNumber>
    </recommendedName>
</protein>
<accession>A0A1U7NM17</accession>
<dbReference type="InterPro" id="IPR044643">
    <property type="entry name" value="TrpF_fam"/>
</dbReference>
<evidence type="ECO:0000256" key="2">
    <source>
        <dbReference type="ARBA" id="ARBA00004664"/>
    </source>
</evidence>
<evidence type="ECO:0000313" key="11">
    <source>
        <dbReference type="EMBL" id="OLU46176.1"/>
    </source>
</evidence>
<evidence type="ECO:0000256" key="8">
    <source>
        <dbReference type="ARBA" id="ARBA00023235"/>
    </source>
</evidence>
<dbReference type="AlphaFoldDB" id="A0A1U7NM17"/>
<dbReference type="EMBL" id="MPKA01000067">
    <property type="protein sequence ID" value="OLU46176.1"/>
    <property type="molecule type" value="Genomic_DNA"/>
</dbReference>
<feature type="domain" description="N-(5'phosphoribosyl) anthranilate isomerase (PRAI)" evidence="10">
    <location>
        <begin position="3"/>
        <end position="194"/>
    </location>
</feature>
<dbReference type="InterPro" id="IPR013785">
    <property type="entry name" value="Aldolase_TIM"/>
</dbReference>
<evidence type="ECO:0000256" key="1">
    <source>
        <dbReference type="ARBA" id="ARBA00001164"/>
    </source>
</evidence>
<keyword evidence="5 9" id="KW-0028">Amino-acid biosynthesis</keyword>